<name>A0A553SQ95_NIACI</name>
<proteinExistence type="predicted"/>
<evidence type="ECO:0000313" key="1">
    <source>
        <dbReference type="EMBL" id="TRZ39175.1"/>
    </source>
</evidence>
<comment type="caution">
    <text evidence="1">The sequence shown here is derived from an EMBL/GenBank/DDBJ whole genome shotgun (WGS) entry which is preliminary data.</text>
</comment>
<evidence type="ECO:0000313" key="2">
    <source>
        <dbReference type="Proteomes" id="UP000319837"/>
    </source>
</evidence>
<dbReference type="AlphaFoldDB" id="A0A553SQ95"/>
<dbReference type="Proteomes" id="UP000319837">
    <property type="component" value="Unassembled WGS sequence"/>
</dbReference>
<gene>
    <name evidence="1" type="ORF">CEQ21_23695</name>
</gene>
<organism evidence="1 2">
    <name type="scientific">Niallia circulans</name>
    <name type="common">Bacillus circulans</name>
    <dbReference type="NCBI Taxonomy" id="1397"/>
    <lineage>
        <taxon>Bacteria</taxon>
        <taxon>Bacillati</taxon>
        <taxon>Bacillota</taxon>
        <taxon>Bacilli</taxon>
        <taxon>Bacillales</taxon>
        <taxon>Bacillaceae</taxon>
        <taxon>Niallia</taxon>
    </lineage>
</organism>
<sequence>MQKEELTKKLAAQQAALGVDLDEQEINGLWGMLETQEEDDLHHKENNK</sequence>
<dbReference type="Pfam" id="PF13213">
    <property type="entry name" value="DUF4021"/>
    <property type="match status" value="1"/>
</dbReference>
<reference evidence="2" key="1">
    <citation type="submission" date="2018-10" db="EMBL/GenBank/DDBJ databases">
        <title>FDA dAtabase for Regulatory Grade micrObial Sequences (FDA-ARGOS): Supporting development and validation of Infectious Disease Dx tests.</title>
        <authorList>
            <person name="Minogue T."/>
            <person name="Wolcott M."/>
            <person name="Wasieloski L."/>
            <person name="Aguilar W."/>
            <person name="Moore D."/>
            <person name="Tallon L."/>
            <person name="Sadzewicz L."/>
            <person name="Sengamalay N."/>
            <person name="Ott S."/>
            <person name="Godinez A."/>
            <person name="Nagaraj S."/>
            <person name="Vavikolanu K."/>
            <person name="Vyas G."/>
            <person name="Nadendla S."/>
            <person name="George J."/>
            <person name="Sichtig H."/>
        </authorList>
    </citation>
    <scope>NUCLEOTIDE SEQUENCE [LARGE SCALE GENOMIC DNA]</scope>
    <source>
        <strain evidence="2">FDAARGOS_343</strain>
    </source>
</reference>
<protein>
    <submittedName>
        <fullName evidence="1">DUF4021 domain-containing protein</fullName>
    </submittedName>
</protein>
<accession>A0A553SQ95</accession>
<dbReference type="InterPro" id="IPR025094">
    <property type="entry name" value="DUF4021"/>
</dbReference>
<dbReference type="EMBL" id="RIBP01000004">
    <property type="protein sequence ID" value="TRZ39175.1"/>
    <property type="molecule type" value="Genomic_DNA"/>
</dbReference>